<sequence>DGDLNKNTQRNIPLILQHKNIPIVATSTAVTVTTLAPTATRNTSEMKSSTVSSNTALPSQQGSENVLSQYKLKSAKDNQKSSDEKKLDTVSFKTNALPSVQNLQKMFSDKPNLDISEPPKPTHPVARPRSGTWK</sequence>
<feature type="non-terminal residue" evidence="2">
    <location>
        <position position="134"/>
    </location>
</feature>
<protein>
    <submittedName>
        <fullName evidence="2">Uncharacterized protein</fullName>
    </submittedName>
</protein>
<feature type="compositionally biased region" description="Polar residues" evidence="1">
    <location>
        <begin position="45"/>
        <end position="68"/>
    </location>
</feature>
<proteinExistence type="predicted"/>
<organism evidence="2">
    <name type="scientific">Arion vulgaris</name>
    <dbReference type="NCBI Taxonomy" id="1028688"/>
    <lineage>
        <taxon>Eukaryota</taxon>
        <taxon>Metazoa</taxon>
        <taxon>Spiralia</taxon>
        <taxon>Lophotrochozoa</taxon>
        <taxon>Mollusca</taxon>
        <taxon>Gastropoda</taxon>
        <taxon>Heterobranchia</taxon>
        <taxon>Euthyneura</taxon>
        <taxon>Panpulmonata</taxon>
        <taxon>Eupulmonata</taxon>
        <taxon>Stylommatophora</taxon>
        <taxon>Helicina</taxon>
        <taxon>Arionoidea</taxon>
        <taxon>Arionidae</taxon>
        <taxon>Arion</taxon>
    </lineage>
</organism>
<evidence type="ECO:0000256" key="1">
    <source>
        <dbReference type="SAM" id="MobiDB-lite"/>
    </source>
</evidence>
<feature type="compositionally biased region" description="Basic and acidic residues" evidence="1">
    <location>
        <begin position="74"/>
        <end position="88"/>
    </location>
</feature>
<dbReference type="AlphaFoldDB" id="A0A0B6Z4Z1"/>
<gene>
    <name evidence="2" type="primary">ORF46142</name>
</gene>
<evidence type="ECO:0000313" key="2">
    <source>
        <dbReference type="EMBL" id="CEK62790.1"/>
    </source>
</evidence>
<accession>A0A0B6Z4Z1</accession>
<dbReference type="EMBL" id="HACG01015925">
    <property type="protein sequence ID" value="CEK62790.1"/>
    <property type="molecule type" value="Transcribed_RNA"/>
</dbReference>
<feature type="compositionally biased region" description="Polar residues" evidence="1">
    <location>
        <begin position="91"/>
        <end position="105"/>
    </location>
</feature>
<reference evidence="2" key="1">
    <citation type="submission" date="2014-12" db="EMBL/GenBank/DDBJ databases">
        <title>Insight into the proteome of Arion vulgaris.</title>
        <authorList>
            <person name="Aradska J."/>
            <person name="Bulat T."/>
            <person name="Smidak R."/>
            <person name="Sarate P."/>
            <person name="Gangsoo J."/>
            <person name="Sialana F."/>
            <person name="Bilban M."/>
            <person name="Lubec G."/>
        </authorList>
    </citation>
    <scope>NUCLEOTIDE SEQUENCE</scope>
    <source>
        <tissue evidence="2">Skin</tissue>
    </source>
</reference>
<feature type="region of interest" description="Disordered" evidence="1">
    <location>
        <begin position="38"/>
        <end position="134"/>
    </location>
</feature>
<feature type="non-terminal residue" evidence="2">
    <location>
        <position position="1"/>
    </location>
</feature>
<name>A0A0B6Z4Z1_9EUPU</name>